<dbReference type="InParanoid" id="A0A3Q0GZI4"/>
<keyword evidence="12" id="KW-1185">Reference proteome</keyword>
<evidence type="ECO:0000256" key="2">
    <source>
        <dbReference type="ARBA" id="ARBA00022475"/>
    </source>
</evidence>
<evidence type="ECO:0000256" key="6">
    <source>
        <dbReference type="ARBA" id="ARBA00023157"/>
    </source>
</evidence>
<keyword evidence="4 10" id="KW-0732">Signal</keyword>
<dbReference type="CDD" id="cd23574">
    <property type="entry name" value="TFP_LU_ECD_SPACA4"/>
    <property type="match status" value="1"/>
</dbReference>
<comment type="similarity">
    <text evidence="9">Belongs to the SPACA4/bouncer family.</text>
</comment>
<dbReference type="KEGG" id="asn:112550796"/>
<gene>
    <name evidence="13" type="primary">LOC112550796</name>
</gene>
<reference evidence="13" key="1">
    <citation type="submission" date="2025-08" db="UniProtKB">
        <authorList>
            <consortium name="RefSeq"/>
        </authorList>
    </citation>
    <scope>IDENTIFICATION</scope>
</reference>
<evidence type="ECO:0000256" key="10">
    <source>
        <dbReference type="SAM" id="SignalP"/>
    </source>
</evidence>
<dbReference type="PANTHER" id="PTHR47613">
    <property type="entry name" value="SPERM ACROSOME MEMBRANE-ASSOCIATED PROTEIN 4"/>
    <property type="match status" value="1"/>
</dbReference>
<evidence type="ECO:0000256" key="1">
    <source>
        <dbReference type="ARBA" id="ARBA00004609"/>
    </source>
</evidence>
<feature type="signal peptide" evidence="10">
    <location>
        <begin position="1"/>
        <end position="21"/>
    </location>
</feature>
<organism evidence="12 13">
    <name type="scientific">Alligator sinensis</name>
    <name type="common">Chinese alligator</name>
    <dbReference type="NCBI Taxonomy" id="38654"/>
    <lineage>
        <taxon>Eukaryota</taxon>
        <taxon>Metazoa</taxon>
        <taxon>Chordata</taxon>
        <taxon>Craniata</taxon>
        <taxon>Vertebrata</taxon>
        <taxon>Euteleostomi</taxon>
        <taxon>Archelosauria</taxon>
        <taxon>Archosauria</taxon>
        <taxon>Crocodylia</taxon>
        <taxon>Alligatoridae</taxon>
        <taxon>Alligatorinae</taxon>
        <taxon>Alligator</taxon>
    </lineage>
</organism>
<dbReference type="GeneID" id="112550796"/>
<dbReference type="AlphaFoldDB" id="A0A3Q0GZI4"/>
<proteinExistence type="inferred from homology"/>
<evidence type="ECO:0000259" key="11">
    <source>
        <dbReference type="Pfam" id="PF00021"/>
    </source>
</evidence>
<evidence type="ECO:0000313" key="12">
    <source>
        <dbReference type="Proteomes" id="UP000189705"/>
    </source>
</evidence>
<evidence type="ECO:0000256" key="3">
    <source>
        <dbReference type="ARBA" id="ARBA00022622"/>
    </source>
</evidence>
<dbReference type="InterPro" id="IPR046354">
    <property type="entry name" value="SPACA4/Bouncer"/>
</dbReference>
<dbReference type="Gene3D" id="2.10.60.10">
    <property type="entry name" value="CD59"/>
    <property type="match status" value="1"/>
</dbReference>
<sequence length="127" mass="13331">MSRPLMLLLLVLALVLNAVPGASLKDCYFCEVTSSQKCPSTLMSCDNDEDCFVGRGVALGVSVVQNKGCTRAINCGKEHPITHMGVTYSLVTQCCKGALCNAGTALPRLPGFGLLLALGLAFLLGRP</sequence>
<keyword evidence="8" id="KW-0449">Lipoprotein</keyword>
<dbReference type="GO" id="GO:0030154">
    <property type="term" value="P:cell differentiation"/>
    <property type="evidence" value="ECO:0007669"/>
    <property type="project" value="UniProtKB-ARBA"/>
</dbReference>
<dbReference type="InterPro" id="IPR045860">
    <property type="entry name" value="Snake_toxin-like_sf"/>
</dbReference>
<keyword evidence="2" id="KW-1003">Cell membrane</keyword>
<dbReference type="PANTHER" id="PTHR47613:SF1">
    <property type="entry name" value="SPERM ACROSOME MEMBRANE-ASSOCIATED PROTEIN 4"/>
    <property type="match status" value="1"/>
</dbReference>
<dbReference type="Pfam" id="PF00021">
    <property type="entry name" value="UPAR_LY6"/>
    <property type="match status" value="1"/>
</dbReference>
<keyword evidence="3" id="KW-0336">GPI-anchor</keyword>
<keyword evidence="5" id="KW-0472">Membrane</keyword>
<keyword evidence="7" id="KW-0325">Glycoprotein</keyword>
<evidence type="ECO:0000256" key="8">
    <source>
        <dbReference type="ARBA" id="ARBA00023288"/>
    </source>
</evidence>
<dbReference type="GO" id="GO:0035036">
    <property type="term" value="P:sperm-egg recognition"/>
    <property type="evidence" value="ECO:0007669"/>
    <property type="project" value="TreeGrafter"/>
</dbReference>
<name>A0A3Q0GZI4_ALLSI</name>
<evidence type="ECO:0000256" key="4">
    <source>
        <dbReference type="ARBA" id="ARBA00022729"/>
    </source>
</evidence>
<dbReference type="InterPro" id="IPR016054">
    <property type="entry name" value="LY6_UPA_recep-like"/>
</dbReference>
<comment type="subcellular location">
    <subcellularLocation>
        <location evidence="1">Cell membrane</location>
        <topology evidence="1">Lipid-anchor</topology>
        <topology evidence="1">GPI-anchor</topology>
    </subcellularLocation>
</comment>
<evidence type="ECO:0000313" key="13">
    <source>
        <dbReference type="RefSeq" id="XP_025063578.1"/>
    </source>
</evidence>
<feature type="chain" id="PRO_5017946154" evidence="10">
    <location>
        <begin position="22"/>
        <end position="127"/>
    </location>
</feature>
<keyword evidence="6" id="KW-1015">Disulfide bond</keyword>
<dbReference type="Proteomes" id="UP000189705">
    <property type="component" value="Unplaced"/>
</dbReference>
<feature type="domain" description="UPAR/Ly6" evidence="11">
    <location>
        <begin position="26"/>
        <end position="102"/>
    </location>
</feature>
<evidence type="ECO:0000256" key="5">
    <source>
        <dbReference type="ARBA" id="ARBA00023136"/>
    </source>
</evidence>
<dbReference type="GO" id="GO:0005886">
    <property type="term" value="C:plasma membrane"/>
    <property type="evidence" value="ECO:0007669"/>
    <property type="project" value="UniProtKB-SubCell"/>
</dbReference>
<dbReference type="SUPFAM" id="SSF57302">
    <property type="entry name" value="Snake toxin-like"/>
    <property type="match status" value="1"/>
</dbReference>
<protein>
    <submittedName>
        <fullName evidence="13">Sperm acrosome membrane-associated protein 4-like</fullName>
    </submittedName>
</protein>
<evidence type="ECO:0000256" key="9">
    <source>
        <dbReference type="ARBA" id="ARBA00029446"/>
    </source>
</evidence>
<accession>A0A3Q0GZI4</accession>
<dbReference type="GO" id="GO:0098552">
    <property type="term" value="C:side of membrane"/>
    <property type="evidence" value="ECO:0007669"/>
    <property type="project" value="UniProtKB-KW"/>
</dbReference>
<dbReference type="RefSeq" id="XP_025063578.1">
    <property type="nucleotide sequence ID" value="XM_025207793.1"/>
</dbReference>
<evidence type="ECO:0000256" key="7">
    <source>
        <dbReference type="ARBA" id="ARBA00023180"/>
    </source>
</evidence>